<organism evidence="2 3">
    <name type="scientific">Amnibacterium setariae</name>
    <dbReference type="NCBI Taxonomy" id="2306585"/>
    <lineage>
        <taxon>Bacteria</taxon>
        <taxon>Bacillati</taxon>
        <taxon>Actinomycetota</taxon>
        <taxon>Actinomycetes</taxon>
        <taxon>Micrococcales</taxon>
        <taxon>Microbacteriaceae</taxon>
        <taxon>Amnibacterium</taxon>
    </lineage>
</organism>
<gene>
    <name evidence="2" type="ORF">D1781_15505</name>
</gene>
<dbReference type="AlphaFoldDB" id="A0A3A1TX71"/>
<feature type="compositionally biased region" description="Basic and acidic residues" evidence="1">
    <location>
        <begin position="28"/>
        <end position="61"/>
    </location>
</feature>
<evidence type="ECO:0000256" key="1">
    <source>
        <dbReference type="SAM" id="MobiDB-lite"/>
    </source>
</evidence>
<comment type="caution">
    <text evidence="2">The sequence shown here is derived from an EMBL/GenBank/DDBJ whole genome shotgun (WGS) entry which is preliminary data.</text>
</comment>
<feature type="region of interest" description="Disordered" evidence="1">
    <location>
        <begin position="22"/>
        <end position="61"/>
    </location>
</feature>
<keyword evidence="3" id="KW-1185">Reference proteome</keyword>
<reference evidence="3" key="1">
    <citation type="submission" date="2018-09" db="EMBL/GenBank/DDBJ databases">
        <authorList>
            <person name="Kim I."/>
        </authorList>
    </citation>
    <scope>NUCLEOTIDE SEQUENCE [LARGE SCALE GENOMIC DNA]</scope>
    <source>
        <strain evidence="3">DD4a</strain>
    </source>
</reference>
<evidence type="ECO:0000313" key="2">
    <source>
        <dbReference type="EMBL" id="RIX28792.1"/>
    </source>
</evidence>
<sequence>MPCTHTALPESEAPMALTLPFLRAHAQMRPEKQTQPHDERSAARGPLDEMYARIDEDLADR</sequence>
<accession>A0A3A1TX71</accession>
<protein>
    <submittedName>
        <fullName evidence="2">Uncharacterized protein</fullName>
    </submittedName>
</protein>
<dbReference type="EMBL" id="QXTG01000002">
    <property type="protein sequence ID" value="RIX28792.1"/>
    <property type="molecule type" value="Genomic_DNA"/>
</dbReference>
<name>A0A3A1TX71_9MICO</name>
<dbReference type="Proteomes" id="UP000265742">
    <property type="component" value="Unassembled WGS sequence"/>
</dbReference>
<proteinExistence type="predicted"/>
<evidence type="ECO:0000313" key="3">
    <source>
        <dbReference type="Proteomes" id="UP000265742"/>
    </source>
</evidence>